<dbReference type="Pfam" id="PF11937">
    <property type="entry name" value="DUF3455"/>
    <property type="match status" value="1"/>
</dbReference>
<keyword evidence="1" id="KW-0732">Signal</keyword>
<accession>A0AAN6VB62</accession>
<dbReference type="InterPro" id="IPR021851">
    <property type="entry name" value="DUF3455"/>
</dbReference>
<gene>
    <name evidence="2" type="ORF">C8A04DRAFT_33700</name>
</gene>
<dbReference type="GeneID" id="87819177"/>
<evidence type="ECO:0000313" key="3">
    <source>
        <dbReference type="Proteomes" id="UP001302676"/>
    </source>
</evidence>
<dbReference type="RefSeq" id="XP_062641599.1">
    <property type="nucleotide sequence ID" value="XM_062782564.1"/>
</dbReference>
<dbReference type="Proteomes" id="UP001302676">
    <property type="component" value="Unassembled WGS sequence"/>
</dbReference>
<dbReference type="AlphaFoldDB" id="A0AAN6VB62"/>
<feature type="signal peptide" evidence="1">
    <location>
        <begin position="1"/>
        <end position="17"/>
    </location>
</feature>
<evidence type="ECO:0000313" key="2">
    <source>
        <dbReference type="EMBL" id="KAK4148228.1"/>
    </source>
</evidence>
<name>A0AAN6VB62_9PEZI</name>
<comment type="caution">
    <text evidence="2">The sequence shown here is derived from an EMBL/GenBank/DDBJ whole genome shotgun (WGS) entry which is preliminary data.</text>
</comment>
<dbReference type="EMBL" id="MU853554">
    <property type="protein sequence ID" value="KAK4148228.1"/>
    <property type="molecule type" value="Genomic_DNA"/>
</dbReference>
<feature type="chain" id="PRO_5042998636" description="Malate dehydrogenase" evidence="1">
    <location>
        <begin position="18"/>
        <end position="254"/>
    </location>
</feature>
<dbReference type="PANTHER" id="PTHR35567:SF1">
    <property type="entry name" value="CONSERVED FUNGAL PROTEIN (AFU_ORTHOLOGUE AFUA_1G14230)"/>
    <property type="match status" value="1"/>
</dbReference>
<dbReference type="PANTHER" id="PTHR35567">
    <property type="entry name" value="MALATE DEHYDROGENASE (AFU_ORTHOLOGUE AFUA_2G13800)"/>
    <property type="match status" value="1"/>
</dbReference>
<protein>
    <recommendedName>
        <fullName evidence="4">Malate dehydrogenase</fullName>
    </recommendedName>
</protein>
<dbReference type="Pfam" id="PF11693">
    <property type="entry name" value="DUF2990"/>
    <property type="match status" value="1"/>
</dbReference>
<reference evidence="2" key="1">
    <citation type="journal article" date="2023" name="Mol. Phylogenet. Evol.">
        <title>Genome-scale phylogeny and comparative genomics of the fungal order Sordariales.</title>
        <authorList>
            <person name="Hensen N."/>
            <person name="Bonometti L."/>
            <person name="Westerberg I."/>
            <person name="Brannstrom I.O."/>
            <person name="Guillou S."/>
            <person name="Cros-Aarteil S."/>
            <person name="Calhoun S."/>
            <person name="Haridas S."/>
            <person name="Kuo A."/>
            <person name="Mondo S."/>
            <person name="Pangilinan J."/>
            <person name="Riley R."/>
            <person name="LaButti K."/>
            <person name="Andreopoulos B."/>
            <person name="Lipzen A."/>
            <person name="Chen C."/>
            <person name="Yan M."/>
            <person name="Daum C."/>
            <person name="Ng V."/>
            <person name="Clum A."/>
            <person name="Steindorff A."/>
            <person name="Ohm R.A."/>
            <person name="Martin F."/>
            <person name="Silar P."/>
            <person name="Natvig D.O."/>
            <person name="Lalanne C."/>
            <person name="Gautier V."/>
            <person name="Ament-Velasquez S.L."/>
            <person name="Kruys A."/>
            <person name="Hutchinson M.I."/>
            <person name="Powell A.J."/>
            <person name="Barry K."/>
            <person name="Miller A.N."/>
            <person name="Grigoriev I.V."/>
            <person name="Debuchy R."/>
            <person name="Gladieux P."/>
            <person name="Hiltunen Thoren M."/>
            <person name="Johannesson H."/>
        </authorList>
    </citation>
    <scope>NUCLEOTIDE SEQUENCE</scope>
    <source>
        <strain evidence="2">CBS 141.50</strain>
    </source>
</reference>
<sequence length="254" mass="26238">MRASLFLTSAVAMSAWAAPIFPKIDADASIPDNIRVLSEYFGLLASKVQEARAHGTAAICDLSHVSLPAAAAGLPAPSDGLFLEHIAIGRGTQNYTCNPATPEVAPKAAGALAHLFNASCLAAVTPDLATTLARAALHFDVAQSEANRHLVPSNLNPSGLHFFVDDTTPLFKLDVSPDLQLGELPCSKNSSLPAPPDAPKGLQGEAAVPWLKLVAKPGATGGLQEVYRVATVGGSAPATCAGLPEKFEVQYAAQ</sequence>
<evidence type="ECO:0000256" key="1">
    <source>
        <dbReference type="SAM" id="SignalP"/>
    </source>
</evidence>
<proteinExistence type="predicted"/>
<organism evidence="2 3">
    <name type="scientific">Dichotomopilus funicola</name>
    <dbReference type="NCBI Taxonomy" id="1934379"/>
    <lineage>
        <taxon>Eukaryota</taxon>
        <taxon>Fungi</taxon>
        <taxon>Dikarya</taxon>
        <taxon>Ascomycota</taxon>
        <taxon>Pezizomycotina</taxon>
        <taxon>Sordariomycetes</taxon>
        <taxon>Sordariomycetidae</taxon>
        <taxon>Sordariales</taxon>
        <taxon>Chaetomiaceae</taxon>
        <taxon>Dichotomopilus</taxon>
    </lineage>
</organism>
<evidence type="ECO:0008006" key="4">
    <source>
        <dbReference type="Google" id="ProtNLM"/>
    </source>
</evidence>
<dbReference type="InterPro" id="IPR021706">
    <property type="entry name" value="DUF2990"/>
</dbReference>
<keyword evidence="3" id="KW-1185">Reference proteome</keyword>
<reference evidence="2" key="2">
    <citation type="submission" date="2023-05" db="EMBL/GenBank/DDBJ databases">
        <authorList>
            <consortium name="Lawrence Berkeley National Laboratory"/>
            <person name="Steindorff A."/>
            <person name="Hensen N."/>
            <person name="Bonometti L."/>
            <person name="Westerberg I."/>
            <person name="Brannstrom I.O."/>
            <person name="Guillou S."/>
            <person name="Cros-Aarteil S."/>
            <person name="Calhoun S."/>
            <person name="Haridas S."/>
            <person name="Kuo A."/>
            <person name="Mondo S."/>
            <person name="Pangilinan J."/>
            <person name="Riley R."/>
            <person name="Labutti K."/>
            <person name="Andreopoulos B."/>
            <person name="Lipzen A."/>
            <person name="Chen C."/>
            <person name="Yanf M."/>
            <person name="Daum C."/>
            <person name="Ng V."/>
            <person name="Clum A."/>
            <person name="Ohm R."/>
            <person name="Martin F."/>
            <person name="Silar P."/>
            <person name="Natvig D."/>
            <person name="Lalanne C."/>
            <person name="Gautier V."/>
            <person name="Ament-Velasquez S.L."/>
            <person name="Kruys A."/>
            <person name="Hutchinson M.I."/>
            <person name="Powell A.J."/>
            <person name="Barry K."/>
            <person name="Miller A.N."/>
            <person name="Grigoriev I.V."/>
            <person name="Debuchy R."/>
            <person name="Gladieux P."/>
            <person name="Thoren M.H."/>
            <person name="Johannesson H."/>
        </authorList>
    </citation>
    <scope>NUCLEOTIDE SEQUENCE</scope>
    <source>
        <strain evidence="2">CBS 141.50</strain>
    </source>
</reference>